<evidence type="ECO:0000313" key="3">
    <source>
        <dbReference type="EMBL" id="KAB7531334.1"/>
    </source>
</evidence>
<dbReference type="Gene3D" id="3.40.630.10">
    <property type="entry name" value="Zn peptidases"/>
    <property type="match status" value="1"/>
</dbReference>
<sequence length="842" mass="95548">MKKINFLFLAIIMGLNLSAQQVTLDYYLPNNISYNSSIPKPAEIIGHEVGEWHVTHDKLVFYMQQLAASSDRISIENRGTTFEGRPLLLLTVTSPKNHQNLETIRQQHVALSEGNGNTDTANMPIVVYQGFSIHGNEPSGANAGLAYAYYLAAAQGPEIESLLDNTIILMDPSFNPDGLQRFAYWANIHKSQNLNPDSNEREYHEVWPGGRTNHYWFDMNRDWLPVQLPESRARIETFHQWLPNILTDHHEMGTNSTFFFQPGEPTRVHPLTPKINQELTKEIGSYHAKALDKIGSLYYSEENYDDYYYGKGSTFPDVNGGIGILFEQGSSRGHIQESDNGLLTFPFTIRNQFTTALSTIEAAQNMRTKILDYQQGFYADMRNETSRSKTKALIFGDSKDASKTWHLAEILKRHKIKFHELASDATINGKAFKKGHSYVVPMNQKNPRLIKAMFEKRTTFTDSLFYDISAWTFPLAFNVDYTELNSLSNAGPEVIDFKRPVGSVSQKSNYAYVFEWHDYYTPKALNKILEKGLRAKAAKSPFTLEGTRYDYGSIMVPVQNQKLDTDELYAFLNTVAQESGIHISGVSTGLTQGIDLGSNDFEALKQQKVALLVGEGTRSYDAGEIWHLFDTRYDMKITKIDTRYFNSVDLDSYTALILTGTGWGGGTLLDKKGAEKVKEWVKNGGTIIGYRNTANWFKSNEFLDLVLRKDTLVAKNIAFDQKEDFQGAQVTGGAIFEAKLDRSHPINYGYKNDRLALFRNTNIYLEPEKNSYDNPIQYTNNPLLSGYISKENAELIRNSVPFKVKRMGKGRVVLFTDNTNFRAFWYGTNKLLMNAIFFGPMM</sequence>
<evidence type="ECO:0000313" key="4">
    <source>
        <dbReference type="Proteomes" id="UP000429785"/>
    </source>
</evidence>
<dbReference type="InterPro" id="IPR029062">
    <property type="entry name" value="Class_I_gatase-like"/>
</dbReference>
<dbReference type="GO" id="GO:0006508">
    <property type="term" value="P:proteolysis"/>
    <property type="evidence" value="ECO:0007669"/>
    <property type="project" value="InterPro"/>
</dbReference>
<name>A0A6I1EC42_9FLAO</name>
<feature type="domain" description="Peptidase M14" evidence="2">
    <location>
        <begin position="62"/>
        <end position="304"/>
    </location>
</feature>
<feature type="chain" id="PRO_5026095447" evidence="1">
    <location>
        <begin position="20"/>
        <end position="842"/>
    </location>
</feature>
<dbReference type="Proteomes" id="UP000429785">
    <property type="component" value="Unassembled WGS sequence"/>
</dbReference>
<accession>A0A6I1EC42</accession>
<feature type="signal peptide" evidence="1">
    <location>
        <begin position="1"/>
        <end position="19"/>
    </location>
</feature>
<dbReference type="InterPro" id="IPR000834">
    <property type="entry name" value="Peptidase_M14"/>
</dbReference>
<dbReference type="Pfam" id="PF00246">
    <property type="entry name" value="Peptidase_M14"/>
    <property type="match status" value="1"/>
</dbReference>
<keyword evidence="1" id="KW-0732">Signal</keyword>
<dbReference type="GO" id="GO:0008270">
    <property type="term" value="F:zinc ion binding"/>
    <property type="evidence" value="ECO:0007669"/>
    <property type="project" value="InterPro"/>
</dbReference>
<keyword evidence="3" id="KW-0378">Hydrolase</keyword>
<comment type="caution">
    <text evidence="3">The sequence shown here is derived from an EMBL/GenBank/DDBJ whole genome shotgun (WGS) entry which is preliminary data.</text>
</comment>
<dbReference type="RefSeq" id="WP_152131137.1">
    <property type="nucleotide sequence ID" value="NZ_WELG01000001.1"/>
</dbReference>
<dbReference type="OrthoDB" id="9758209at2"/>
<keyword evidence="3" id="KW-0645">Protease</keyword>
<dbReference type="Gene3D" id="3.40.50.880">
    <property type="match status" value="1"/>
</dbReference>
<gene>
    <name evidence="3" type="ORF">F8C76_07525</name>
</gene>
<keyword evidence="3" id="KW-0121">Carboxypeptidase</keyword>
<dbReference type="SUPFAM" id="SSF53187">
    <property type="entry name" value="Zn-dependent exopeptidases"/>
    <property type="match status" value="1"/>
</dbReference>
<reference evidence="3 4" key="1">
    <citation type="submission" date="2019-10" db="EMBL/GenBank/DDBJ databases">
        <title>Muricauda olearia CL-SS4 JCM15563 genome.</title>
        <authorList>
            <person name="Liu L."/>
        </authorList>
    </citation>
    <scope>NUCLEOTIDE SEQUENCE [LARGE SCALE GENOMIC DNA]</scope>
    <source>
        <strain evidence="3 4">CL-SS4</strain>
    </source>
</reference>
<dbReference type="GO" id="GO:0004181">
    <property type="term" value="F:metallocarboxypeptidase activity"/>
    <property type="evidence" value="ECO:0007669"/>
    <property type="project" value="InterPro"/>
</dbReference>
<dbReference type="AlphaFoldDB" id="A0A6I1EC42"/>
<proteinExistence type="predicted"/>
<dbReference type="SUPFAM" id="SSF52317">
    <property type="entry name" value="Class I glutamine amidotransferase-like"/>
    <property type="match status" value="1"/>
</dbReference>
<organism evidence="3 4">
    <name type="scientific">Flagellimonas olearia</name>
    <dbReference type="NCBI Taxonomy" id="552546"/>
    <lineage>
        <taxon>Bacteria</taxon>
        <taxon>Pseudomonadati</taxon>
        <taxon>Bacteroidota</taxon>
        <taxon>Flavobacteriia</taxon>
        <taxon>Flavobacteriales</taxon>
        <taxon>Flavobacteriaceae</taxon>
        <taxon>Flagellimonas</taxon>
    </lineage>
</organism>
<dbReference type="EMBL" id="WELG01000001">
    <property type="protein sequence ID" value="KAB7531334.1"/>
    <property type="molecule type" value="Genomic_DNA"/>
</dbReference>
<evidence type="ECO:0000256" key="1">
    <source>
        <dbReference type="SAM" id="SignalP"/>
    </source>
</evidence>
<evidence type="ECO:0000259" key="2">
    <source>
        <dbReference type="Pfam" id="PF00246"/>
    </source>
</evidence>
<protein>
    <submittedName>
        <fullName evidence="3">Zinc carboxypeptidase</fullName>
    </submittedName>
</protein>